<name>A0A9N9QDH7_9HELO</name>
<evidence type="ECO:0000256" key="4">
    <source>
        <dbReference type="ARBA" id="ARBA00023163"/>
    </source>
</evidence>
<keyword evidence="1" id="KW-0862">Zinc</keyword>
<evidence type="ECO:0000313" key="8">
    <source>
        <dbReference type="EMBL" id="CAG8983552.1"/>
    </source>
</evidence>
<dbReference type="AlphaFoldDB" id="A0A9N9QDH7"/>
<evidence type="ECO:0000256" key="1">
    <source>
        <dbReference type="ARBA" id="ARBA00022833"/>
    </source>
</evidence>
<keyword evidence="5" id="KW-0539">Nucleus</keyword>
<accession>A0A9N9QDH7</accession>
<dbReference type="GO" id="GO:0000981">
    <property type="term" value="F:DNA-binding transcription factor activity, RNA polymerase II-specific"/>
    <property type="evidence" value="ECO:0007669"/>
    <property type="project" value="InterPro"/>
</dbReference>
<keyword evidence="3" id="KW-0238">DNA-binding</keyword>
<dbReference type="InterPro" id="IPR052073">
    <property type="entry name" value="Amide_Lactam_Regulators"/>
</dbReference>
<feature type="region of interest" description="Disordered" evidence="6">
    <location>
        <begin position="164"/>
        <end position="186"/>
    </location>
</feature>
<keyword evidence="9" id="KW-1185">Reference proteome</keyword>
<dbReference type="Pfam" id="PF04082">
    <property type="entry name" value="Fungal_trans"/>
    <property type="match status" value="1"/>
</dbReference>
<gene>
    <name evidence="8" type="ORF">HYALB_00004353</name>
</gene>
<evidence type="ECO:0000259" key="7">
    <source>
        <dbReference type="SMART" id="SM00906"/>
    </source>
</evidence>
<evidence type="ECO:0000256" key="3">
    <source>
        <dbReference type="ARBA" id="ARBA00023125"/>
    </source>
</evidence>
<dbReference type="GO" id="GO:0003677">
    <property type="term" value="F:DNA binding"/>
    <property type="evidence" value="ECO:0007669"/>
    <property type="project" value="UniProtKB-KW"/>
</dbReference>
<dbReference type="SMART" id="SM00906">
    <property type="entry name" value="Fungal_trans"/>
    <property type="match status" value="1"/>
</dbReference>
<dbReference type="PANTHER" id="PTHR47171:SF6">
    <property type="entry name" value="SPECIFIC TRANSCRIPTION FACTOR, PUTATIVE (AFU_ORTHOLOGUE AFUA_2G06130)-RELATED"/>
    <property type="match status" value="1"/>
</dbReference>
<organism evidence="8 9">
    <name type="scientific">Hymenoscyphus albidus</name>
    <dbReference type="NCBI Taxonomy" id="595503"/>
    <lineage>
        <taxon>Eukaryota</taxon>
        <taxon>Fungi</taxon>
        <taxon>Dikarya</taxon>
        <taxon>Ascomycota</taxon>
        <taxon>Pezizomycotina</taxon>
        <taxon>Leotiomycetes</taxon>
        <taxon>Helotiales</taxon>
        <taxon>Helotiaceae</taxon>
        <taxon>Hymenoscyphus</taxon>
    </lineage>
</organism>
<evidence type="ECO:0000256" key="5">
    <source>
        <dbReference type="ARBA" id="ARBA00023242"/>
    </source>
</evidence>
<comment type="caution">
    <text evidence="8">The sequence shown here is derived from an EMBL/GenBank/DDBJ whole genome shotgun (WGS) entry which is preliminary data.</text>
</comment>
<keyword evidence="2" id="KW-0805">Transcription regulation</keyword>
<keyword evidence="4" id="KW-0804">Transcription</keyword>
<reference evidence="8" key="1">
    <citation type="submission" date="2021-07" db="EMBL/GenBank/DDBJ databases">
        <authorList>
            <person name="Durling M."/>
        </authorList>
    </citation>
    <scope>NUCLEOTIDE SEQUENCE</scope>
</reference>
<dbReference type="SUPFAM" id="SSF57701">
    <property type="entry name" value="Zn2/Cys6 DNA-binding domain"/>
    <property type="match status" value="1"/>
</dbReference>
<dbReference type="PANTHER" id="PTHR47171">
    <property type="entry name" value="FARA-RELATED"/>
    <property type="match status" value="1"/>
</dbReference>
<sequence>MEVRFVKHNDNFPKRKRYNAACDRCRRRKKRCTHPENEALPNKATSDTRRKASTNQRSAATAIANCPVPPAEQSPTGISQTSHVRGSVDISAPWNDQASERLADGASPNSIRVDKVSTRFVGDLNPEAVFLDRASEGSSATRHDIGVWLERGKGNVASHKETFSKTAEGGGHSPGASAYGSKEPNADAVSPRDEAALIDIYFLRVNTILPILVESEFREEYSCSRLPRPLVHAVCLTAAKDIRAKSHLSFLDISSMMNTRDFSRLLYNSIVQETRKISRYEKLSLIRILTLISLHSEGPDGAEDASMHLAQAIHHAQTMGLHLSRDSASGGNIAQVKLFWCIWSLDKLNAATNGRPVMINDKDLSVPDFISEVGLDLDKPFQVWLRIAKLLHEVIDLYRPTAPAFSTGWEHAFPGFQDIVLEFEAWSVDTTILLTLHLFYLAVAMLSSRSKPDYQSNPQTPSSLRQNYAASQVTTLICGTKNPDVLPLPVVPYGISLALSVAYRKVRKSCVKHLSAQGKLEFKTCQRTLEDFREAWWSADLMATLSRTVLLSMDPPRPSSSRRPSLLGIHAHSSVDRSDPLENIDHIFGSYLDPNFPLNYEDIFKIDNMEQFLADYGPIGS</sequence>
<dbReference type="Proteomes" id="UP000701801">
    <property type="component" value="Unassembled WGS sequence"/>
</dbReference>
<feature type="region of interest" description="Disordered" evidence="6">
    <location>
        <begin position="25"/>
        <end position="61"/>
    </location>
</feature>
<evidence type="ECO:0000256" key="6">
    <source>
        <dbReference type="SAM" id="MobiDB-lite"/>
    </source>
</evidence>
<feature type="compositionally biased region" description="Polar residues" evidence="6">
    <location>
        <begin position="73"/>
        <end position="84"/>
    </location>
</feature>
<evidence type="ECO:0000313" key="9">
    <source>
        <dbReference type="Proteomes" id="UP000701801"/>
    </source>
</evidence>
<dbReference type="CDD" id="cd12148">
    <property type="entry name" value="fungal_TF_MHR"/>
    <property type="match status" value="1"/>
</dbReference>
<dbReference type="GO" id="GO:0008270">
    <property type="term" value="F:zinc ion binding"/>
    <property type="evidence" value="ECO:0007669"/>
    <property type="project" value="InterPro"/>
</dbReference>
<proteinExistence type="predicted"/>
<feature type="region of interest" description="Disordered" evidence="6">
    <location>
        <begin position="66"/>
        <end position="85"/>
    </location>
</feature>
<dbReference type="InterPro" id="IPR007219">
    <property type="entry name" value="XnlR_reg_dom"/>
</dbReference>
<evidence type="ECO:0000256" key="2">
    <source>
        <dbReference type="ARBA" id="ARBA00023015"/>
    </source>
</evidence>
<dbReference type="EMBL" id="CAJVRM010000727">
    <property type="protein sequence ID" value="CAG8983552.1"/>
    <property type="molecule type" value="Genomic_DNA"/>
</dbReference>
<dbReference type="OrthoDB" id="3990906at2759"/>
<dbReference type="GO" id="GO:0006351">
    <property type="term" value="P:DNA-templated transcription"/>
    <property type="evidence" value="ECO:0007669"/>
    <property type="project" value="InterPro"/>
</dbReference>
<dbReference type="InterPro" id="IPR036864">
    <property type="entry name" value="Zn2-C6_fun-type_DNA-bd_sf"/>
</dbReference>
<protein>
    <recommendedName>
        <fullName evidence="7">Xylanolytic transcriptional activator regulatory domain-containing protein</fullName>
    </recommendedName>
</protein>
<feature type="domain" description="Xylanolytic transcriptional activator regulatory" evidence="7">
    <location>
        <begin position="305"/>
        <end position="373"/>
    </location>
</feature>